<keyword evidence="2" id="KW-1133">Transmembrane helix</keyword>
<keyword evidence="2" id="KW-0812">Transmembrane</keyword>
<feature type="compositionally biased region" description="Pro residues" evidence="1">
    <location>
        <begin position="206"/>
        <end position="269"/>
    </location>
</feature>
<keyword evidence="3" id="KW-0732">Signal</keyword>
<name>A0ABN2V0R5_9ACTN</name>
<feature type="compositionally biased region" description="Basic and acidic residues" evidence="1">
    <location>
        <begin position="168"/>
        <end position="183"/>
    </location>
</feature>
<evidence type="ECO:0008006" key="6">
    <source>
        <dbReference type="Google" id="ProtNLM"/>
    </source>
</evidence>
<comment type="caution">
    <text evidence="4">The sequence shown here is derived from an EMBL/GenBank/DDBJ whole genome shotgun (WGS) entry which is preliminary data.</text>
</comment>
<evidence type="ECO:0000313" key="4">
    <source>
        <dbReference type="EMBL" id="GAA2047595.1"/>
    </source>
</evidence>
<gene>
    <name evidence="4" type="ORF">GCM10009839_61050</name>
</gene>
<evidence type="ECO:0000256" key="2">
    <source>
        <dbReference type="SAM" id="Phobius"/>
    </source>
</evidence>
<dbReference type="RefSeq" id="WP_344669132.1">
    <property type="nucleotide sequence ID" value="NZ_BAAAQN010000043.1"/>
</dbReference>
<proteinExistence type="predicted"/>
<accession>A0ABN2V0R5</accession>
<sequence length="310" mass="31589">MTSTKARGAGLGAVATFAGFAASLSAGTAHADAPVVYHPRDAAKTCTIGRDDVEFTALDKAGRPTTWLPASYHNLGTEPAYGFQVRLKDEAKECDGSIAVSLASYLAEGPDWKGSGPQRFLAYATTTLKKGQDVQTLTVSLPGTDGKKVACFGQLDLYFGTTIFDGQQKEGHGPLPENDDKKVVASPNPHDLIAGWNGGETKCETAPPPVTPPTSPPSTPPVSPPQSPPVTPPAAPPSTPPVSPPAPPVKPTSTPPTTPSTSTPPPASPGTPTLAHTGSDAGALSLVALTFFGAGGGAIAFSRKAGARKH</sequence>
<feature type="chain" id="PRO_5047355703" description="Gram-positive cocci surface proteins LPxTG domain-containing protein" evidence="3">
    <location>
        <begin position="32"/>
        <end position="310"/>
    </location>
</feature>
<dbReference type="PRINTS" id="PR01217">
    <property type="entry name" value="PRICHEXTENSN"/>
</dbReference>
<evidence type="ECO:0000256" key="1">
    <source>
        <dbReference type="SAM" id="MobiDB-lite"/>
    </source>
</evidence>
<feature type="signal peptide" evidence="3">
    <location>
        <begin position="1"/>
        <end position="31"/>
    </location>
</feature>
<feature type="region of interest" description="Disordered" evidence="1">
    <location>
        <begin position="168"/>
        <end position="278"/>
    </location>
</feature>
<protein>
    <recommendedName>
        <fullName evidence="6">Gram-positive cocci surface proteins LPxTG domain-containing protein</fullName>
    </recommendedName>
</protein>
<evidence type="ECO:0000313" key="5">
    <source>
        <dbReference type="Proteomes" id="UP001500751"/>
    </source>
</evidence>
<evidence type="ECO:0000256" key="3">
    <source>
        <dbReference type="SAM" id="SignalP"/>
    </source>
</evidence>
<keyword evidence="5" id="KW-1185">Reference proteome</keyword>
<keyword evidence="2" id="KW-0472">Membrane</keyword>
<dbReference type="EMBL" id="BAAAQN010000043">
    <property type="protein sequence ID" value="GAA2047595.1"/>
    <property type="molecule type" value="Genomic_DNA"/>
</dbReference>
<organism evidence="4 5">
    <name type="scientific">Catenulispora yoronensis</name>
    <dbReference type="NCBI Taxonomy" id="450799"/>
    <lineage>
        <taxon>Bacteria</taxon>
        <taxon>Bacillati</taxon>
        <taxon>Actinomycetota</taxon>
        <taxon>Actinomycetes</taxon>
        <taxon>Catenulisporales</taxon>
        <taxon>Catenulisporaceae</taxon>
        <taxon>Catenulispora</taxon>
    </lineage>
</organism>
<reference evidence="4 5" key="1">
    <citation type="journal article" date="2019" name="Int. J. Syst. Evol. Microbiol.">
        <title>The Global Catalogue of Microorganisms (GCM) 10K type strain sequencing project: providing services to taxonomists for standard genome sequencing and annotation.</title>
        <authorList>
            <consortium name="The Broad Institute Genomics Platform"/>
            <consortium name="The Broad Institute Genome Sequencing Center for Infectious Disease"/>
            <person name="Wu L."/>
            <person name="Ma J."/>
        </authorList>
    </citation>
    <scope>NUCLEOTIDE SEQUENCE [LARGE SCALE GENOMIC DNA]</scope>
    <source>
        <strain evidence="4 5">JCM 16014</strain>
    </source>
</reference>
<dbReference type="Proteomes" id="UP001500751">
    <property type="component" value="Unassembled WGS sequence"/>
</dbReference>
<feature type="transmembrane region" description="Helical" evidence="2">
    <location>
        <begin position="281"/>
        <end position="301"/>
    </location>
</feature>